<evidence type="ECO:0000313" key="2">
    <source>
        <dbReference type="EMBL" id="WNC72799.1"/>
    </source>
</evidence>
<dbReference type="RefSeq" id="WP_348391914.1">
    <property type="nucleotide sequence ID" value="NZ_CP134145.1"/>
</dbReference>
<feature type="signal peptide" evidence="1">
    <location>
        <begin position="1"/>
        <end position="22"/>
    </location>
</feature>
<protein>
    <submittedName>
        <fullName evidence="2">Uncharacterized protein</fullName>
    </submittedName>
</protein>
<reference evidence="3" key="1">
    <citation type="submission" date="2023-09" db="EMBL/GenBank/DDBJ databases">
        <authorList>
            <person name="Li S."/>
            <person name="Li X."/>
            <person name="Zhang C."/>
            <person name="Zhao Z."/>
        </authorList>
    </citation>
    <scope>NUCLEOTIDE SEQUENCE [LARGE SCALE GENOMIC DNA]</scope>
    <source>
        <strain evidence="3">SQ149</strain>
    </source>
</reference>
<evidence type="ECO:0000256" key="1">
    <source>
        <dbReference type="SAM" id="SignalP"/>
    </source>
</evidence>
<sequence>MYRNIALVALLLSVSSLSIVEAKEKKAKWAPTEKTCSKIDTQIKKAEETGDAKKIKTTANRKAKCVAKGL</sequence>
<proteinExistence type="predicted"/>
<keyword evidence="1" id="KW-0732">Signal</keyword>
<name>A0ABY9TZA1_9GAMM</name>
<dbReference type="Proteomes" id="UP001258994">
    <property type="component" value="Chromosome"/>
</dbReference>
<keyword evidence="3" id="KW-1185">Reference proteome</keyword>
<gene>
    <name evidence="2" type="ORF">RGQ13_02155</name>
</gene>
<evidence type="ECO:0000313" key="3">
    <source>
        <dbReference type="Proteomes" id="UP001258994"/>
    </source>
</evidence>
<feature type="chain" id="PRO_5045937776" evidence="1">
    <location>
        <begin position="23"/>
        <end position="70"/>
    </location>
</feature>
<dbReference type="EMBL" id="CP134145">
    <property type="protein sequence ID" value="WNC72799.1"/>
    <property type="molecule type" value="Genomic_DNA"/>
</dbReference>
<organism evidence="2 3">
    <name type="scientific">Thalassotalea psychrophila</name>
    <dbReference type="NCBI Taxonomy" id="3065647"/>
    <lineage>
        <taxon>Bacteria</taxon>
        <taxon>Pseudomonadati</taxon>
        <taxon>Pseudomonadota</taxon>
        <taxon>Gammaproteobacteria</taxon>
        <taxon>Alteromonadales</taxon>
        <taxon>Colwelliaceae</taxon>
        <taxon>Thalassotalea</taxon>
    </lineage>
</organism>
<accession>A0ABY9TZA1</accession>